<dbReference type="PANTHER" id="PTHR16222">
    <property type="entry name" value="ADP-RIBOSYLGLYCOHYDROLASE"/>
    <property type="match status" value="1"/>
</dbReference>
<sequence>MQGSDEDDHNRGMSTSAIPRHVLALDSLAGLSAGDAFGEQAFEPHLRAKPPACPDDRWPWTDDTQMACSVLDVLARFGEIDQNILARAFAERAEPHRNYGYGALQFIDGVRRGGEWSVLSRRLFDGAGSWGNGGAMRIAPLGAWFHDDLEQAAAQAAAASEVTHAHPEGVAGAVAVAVAAAHAAATRGGSLAGPELIDAALAHVTEGYVHDGLRQARELLDRSAAEAAAELGNGSQISAPDTVPFALWTAATRLDDYAAALRTCVEVGGDMDTMGAIVGGVIAAHHGTSCIPEEWLETREPLPGWLWG</sequence>
<dbReference type="InterPro" id="IPR005502">
    <property type="entry name" value="Ribosyl_crysJ1"/>
</dbReference>
<reference evidence="2" key="1">
    <citation type="journal article" date="2019" name="Int. J. Syst. Evol. Microbiol.">
        <title>The Global Catalogue of Microorganisms (GCM) 10K type strain sequencing project: providing services to taxonomists for standard genome sequencing and annotation.</title>
        <authorList>
            <consortium name="The Broad Institute Genomics Platform"/>
            <consortium name="The Broad Institute Genome Sequencing Center for Infectious Disease"/>
            <person name="Wu L."/>
            <person name="Ma J."/>
        </authorList>
    </citation>
    <scope>NUCLEOTIDE SEQUENCE [LARGE SCALE GENOMIC DNA]</scope>
    <source>
        <strain evidence="2">JCM 16702</strain>
    </source>
</reference>
<keyword evidence="2" id="KW-1185">Reference proteome</keyword>
<dbReference type="PANTHER" id="PTHR16222:SF12">
    <property type="entry name" value="ADP-RIBOSYLGLYCOHYDROLASE-RELATED"/>
    <property type="match status" value="1"/>
</dbReference>
<dbReference type="Gene3D" id="1.10.4080.10">
    <property type="entry name" value="ADP-ribosylation/Crystallin J1"/>
    <property type="match status" value="1"/>
</dbReference>
<accession>A0ABP7W0Y3</accession>
<dbReference type="Proteomes" id="UP001500683">
    <property type="component" value="Unassembled WGS sequence"/>
</dbReference>
<evidence type="ECO:0000313" key="2">
    <source>
        <dbReference type="Proteomes" id="UP001500683"/>
    </source>
</evidence>
<proteinExistence type="predicted"/>
<dbReference type="SUPFAM" id="SSF101478">
    <property type="entry name" value="ADP-ribosylglycohydrolase"/>
    <property type="match status" value="1"/>
</dbReference>
<name>A0ABP7W0Y3_9ACTN</name>
<dbReference type="Pfam" id="PF03747">
    <property type="entry name" value="ADP_ribosyl_GH"/>
    <property type="match status" value="1"/>
</dbReference>
<dbReference type="InterPro" id="IPR050792">
    <property type="entry name" value="ADP-ribosylglycohydrolase"/>
</dbReference>
<comment type="caution">
    <text evidence="1">The sequence shown here is derived from an EMBL/GenBank/DDBJ whole genome shotgun (WGS) entry which is preliminary data.</text>
</comment>
<gene>
    <name evidence="1" type="ORF">GCM10022214_40880</name>
</gene>
<dbReference type="EMBL" id="BAAAZG010000025">
    <property type="protein sequence ID" value="GAA4078593.1"/>
    <property type="molecule type" value="Genomic_DNA"/>
</dbReference>
<evidence type="ECO:0000313" key="1">
    <source>
        <dbReference type="EMBL" id="GAA4078593.1"/>
    </source>
</evidence>
<protein>
    <submittedName>
        <fullName evidence="1">ADP-ribosylglycohydrolase family protein</fullName>
    </submittedName>
</protein>
<organism evidence="1 2">
    <name type="scientific">Actinomadura miaoliensis</name>
    <dbReference type="NCBI Taxonomy" id="430685"/>
    <lineage>
        <taxon>Bacteria</taxon>
        <taxon>Bacillati</taxon>
        <taxon>Actinomycetota</taxon>
        <taxon>Actinomycetes</taxon>
        <taxon>Streptosporangiales</taxon>
        <taxon>Thermomonosporaceae</taxon>
        <taxon>Actinomadura</taxon>
    </lineage>
</organism>
<dbReference type="InterPro" id="IPR036705">
    <property type="entry name" value="Ribosyl_crysJ1_sf"/>
</dbReference>